<feature type="domain" description="HTH cro/C1-type" evidence="1">
    <location>
        <begin position="1"/>
        <end position="20"/>
    </location>
</feature>
<protein>
    <recommendedName>
        <fullName evidence="1">HTH cro/C1-type domain-containing protein</fullName>
    </recommendedName>
</protein>
<dbReference type="PROSITE" id="PS50943">
    <property type="entry name" value="HTH_CROC1"/>
    <property type="match status" value="1"/>
</dbReference>
<dbReference type="CDD" id="cd00093">
    <property type="entry name" value="HTH_XRE"/>
    <property type="match status" value="1"/>
</dbReference>
<dbReference type="EMBL" id="FPBX01000067">
    <property type="protein sequence ID" value="SFU99964.1"/>
    <property type="molecule type" value="Genomic_DNA"/>
</dbReference>
<proteinExistence type="predicted"/>
<evidence type="ECO:0000313" key="2">
    <source>
        <dbReference type="EMBL" id="SFU99964.1"/>
    </source>
</evidence>
<dbReference type="Proteomes" id="UP000183656">
    <property type="component" value="Unassembled WGS sequence"/>
</dbReference>
<dbReference type="AlphaFoldDB" id="A0A1I7KRG8"/>
<accession>A0A1I7KRG8</accession>
<dbReference type="InterPro" id="IPR001387">
    <property type="entry name" value="Cro/C1-type_HTH"/>
</dbReference>
<name>A0A1I7KRG8_9BURK</name>
<organism evidence="2 3">
    <name type="scientific">Paenacidovorax caeni</name>
    <dbReference type="NCBI Taxonomy" id="343013"/>
    <lineage>
        <taxon>Bacteria</taxon>
        <taxon>Pseudomonadati</taxon>
        <taxon>Pseudomonadota</taxon>
        <taxon>Betaproteobacteria</taxon>
        <taxon>Burkholderiales</taxon>
        <taxon>Comamonadaceae</taxon>
        <taxon>Paenacidovorax</taxon>
    </lineage>
</organism>
<sequence length="198" mass="21911">MTQKELAQALGISPGMVSRLAKRGMPTDSLQRAQRWRKRHLEPGRVKGARFDPNAVLDAQTHAPAREQSPAAAPSPIENLVRLAAKMQALAQAANAELIEVGGRGELVDLEPLRCALREWPTEVVALAPPMPLRVWLALNEFCLPRRSPLWQYPNRDEPMGIARLAQVAGIASNGTSFFVSACDDPERYDWRNWGGED</sequence>
<reference evidence="2 3" key="1">
    <citation type="submission" date="2016-10" db="EMBL/GenBank/DDBJ databases">
        <authorList>
            <person name="de Groot N.N."/>
        </authorList>
    </citation>
    <scope>NUCLEOTIDE SEQUENCE [LARGE SCALE GENOMIC DNA]</scope>
    <source>
        <strain evidence="2 3">R-24608</strain>
    </source>
</reference>
<evidence type="ECO:0000313" key="3">
    <source>
        <dbReference type="Proteomes" id="UP000183656"/>
    </source>
</evidence>
<gene>
    <name evidence="2" type="ORF">SAMN04489707_10673</name>
</gene>
<evidence type="ECO:0000259" key="1">
    <source>
        <dbReference type="PROSITE" id="PS50943"/>
    </source>
</evidence>
<keyword evidence="3" id="KW-1185">Reference proteome</keyword>
<dbReference type="STRING" id="343013.SAMN04489707_10673"/>